<dbReference type="GO" id="GO:0007188">
    <property type="term" value="P:adenylate cyclase-modulating G protein-coupled receptor signaling pathway"/>
    <property type="evidence" value="ECO:0007669"/>
    <property type="project" value="TreeGrafter"/>
</dbReference>
<reference evidence="8 9" key="1">
    <citation type="submission" date="2020-06" db="EMBL/GenBank/DDBJ databases">
        <authorList>
            <person name="Li R."/>
            <person name="Bekaert M."/>
        </authorList>
    </citation>
    <scope>NUCLEOTIDE SEQUENCE [LARGE SCALE GENOMIC DNA]</scope>
    <source>
        <strain evidence="9">wild</strain>
    </source>
</reference>
<dbReference type="Gene3D" id="3.40.50.300">
    <property type="entry name" value="P-loop containing nucleotide triphosphate hydrolases"/>
    <property type="match status" value="1"/>
</dbReference>
<feature type="compositionally biased region" description="Basic and acidic residues" evidence="7">
    <location>
        <begin position="188"/>
        <end position="197"/>
    </location>
</feature>
<keyword evidence="5" id="KW-0807">Transducer</keyword>
<evidence type="ECO:0000256" key="4">
    <source>
        <dbReference type="ARBA" id="ARBA00023134"/>
    </source>
</evidence>
<dbReference type="AlphaFoldDB" id="A0A6J8DMI9"/>
<name>A0A6J8DMI9_MYTCO</name>
<dbReference type="Proteomes" id="UP000507470">
    <property type="component" value="Unassembled WGS sequence"/>
</dbReference>
<dbReference type="PANTHER" id="PTHR10218">
    <property type="entry name" value="GTP-BINDING PROTEIN ALPHA SUBUNIT"/>
    <property type="match status" value="1"/>
</dbReference>
<keyword evidence="2" id="KW-0479">Metal-binding</keyword>
<dbReference type="PANTHER" id="PTHR10218:SF329">
    <property type="entry name" value="GUANINE NUCLEOTIDE-BINDING PROTEIN G(Q) SUBUNIT ALPHA"/>
    <property type="match status" value="1"/>
</dbReference>
<proteinExistence type="predicted"/>
<dbReference type="GO" id="GO:0003924">
    <property type="term" value="F:GTPase activity"/>
    <property type="evidence" value="ECO:0007669"/>
    <property type="project" value="InterPro"/>
</dbReference>
<evidence type="ECO:0000256" key="2">
    <source>
        <dbReference type="ARBA" id="ARBA00022723"/>
    </source>
</evidence>
<dbReference type="InterPro" id="IPR001019">
    <property type="entry name" value="Gprotein_alpha_su"/>
</dbReference>
<comment type="subunit">
    <text evidence="1">G proteins are composed of 3 units; alpha, beta and gamma. The alpha chain contains the guanine nucleotide binding site.</text>
</comment>
<keyword evidence="9" id="KW-1185">Reference proteome</keyword>
<gene>
    <name evidence="8" type="ORF">MCOR_41502</name>
</gene>
<dbReference type="GO" id="GO:0046872">
    <property type="term" value="F:metal ion binding"/>
    <property type="evidence" value="ECO:0007669"/>
    <property type="project" value="UniProtKB-KW"/>
</dbReference>
<dbReference type="GO" id="GO:0060158">
    <property type="term" value="P:phospholipase C-activating dopamine receptor signaling pathway"/>
    <property type="evidence" value="ECO:0007669"/>
    <property type="project" value="TreeGrafter"/>
</dbReference>
<dbReference type="GO" id="GO:0001664">
    <property type="term" value="F:G protein-coupled receptor binding"/>
    <property type="evidence" value="ECO:0007669"/>
    <property type="project" value="TreeGrafter"/>
</dbReference>
<dbReference type="SUPFAM" id="SSF52540">
    <property type="entry name" value="P-loop containing nucleoside triphosphate hydrolases"/>
    <property type="match status" value="1"/>
</dbReference>
<dbReference type="Pfam" id="PF00503">
    <property type="entry name" value="G-alpha"/>
    <property type="match status" value="1"/>
</dbReference>
<accession>A0A6J8DMI9</accession>
<keyword evidence="3 6" id="KW-0547">Nucleotide-binding</keyword>
<organism evidence="8 9">
    <name type="scientific">Mytilus coruscus</name>
    <name type="common">Sea mussel</name>
    <dbReference type="NCBI Taxonomy" id="42192"/>
    <lineage>
        <taxon>Eukaryota</taxon>
        <taxon>Metazoa</taxon>
        <taxon>Spiralia</taxon>
        <taxon>Lophotrochozoa</taxon>
        <taxon>Mollusca</taxon>
        <taxon>Bivalvia</taxon>
        <taxon>Autobranchia</taxon>
        <taxon>Pteriomorphia</taxon>
        <taxon>Mytilida</taxon>
        <taxon>Mytiloidea</taxon>
        <taxon>Mytilidae</taxon>
        <taxon>Mytilinae</taxon>
        <taxon>Mytilus</taxon>
    </lineage>
</organism>
<sequence length="212" mass="25656">MDLLKIDYENPENEENARKLMQKEYSNVRTFAKEDIHAIKKLWSEPGLRQCFEEGREYQLSDSQRIIDIRGPRTERRKWIHYFENIPALMFIAALSDYDHIEIYNTNRMDLAKTLFKTYINNQWFRNCGIMLLLNKKDVLEEKILVSHLVDYFPEFKENINTCIHKDDRRTNQTLMKVQQISLTTNTEHVRQKEQQERPTNVPRIRLDRYTQ</sequence>
<dbReference type="FunFam" id="3.40.50.300:FF:000692">
    <property type="entry name" value="Guanine nucleotide-binding protein subunit alpha"/>
    <property type="match status" value="1"/>
</dbReference>
<dbReference type="OrthoDB" id="5817230at2759"/>
<evidence type="ECO:0000256" key="1">
    <source>
        <dbReference type="ARBA" id="ARBA00011356"/>
    </source>
</evidence>
<keyword evidence="4 6" id="KW-0342">GTP-binding</keyword>
<dbReference type="GO" id="GO:0005737">
    <property type="term" value="C:cytoplasm"/>
    <property type="evidence" value="ECO:0007669"/>
    <property type="project" value="TreeGrafter"/>
</dbReference>
<dbReference type="PROSITE" id="PS51882">
    <property type="entry name" value="G_ALPHA"/>
    <property type="match status" value="1"/>
</dbReference>
<evidence type="ECO:0000256" key="7">
    <source>
        <dbReference type="SAM" id="MobiDB-lite"/>
    </source>
</evidence>
<dbReference type="GO" id="GO:0005525">
    <property type="term" value="F:GTP binding"/>
    <property type="evidence" value="ECO:0007669"/>
    <property type="project" value="UniProtKB-KW"/>
</dbReference>
<dbReference type="SMART" id="SM00275">
    <property type="entry name" value="G_alpha"/>
    <property type="match status" value="1"/>
</dbReference>
<evidence type="ECO:0000256" key="5">
    <source>
        <dbReference type="ARBA" id="ARBA00023224"/>
    </source>
</evidence>
<protein>
    <submittedName>
        <fullName evidence="8">G protein alpha q subunit,Guanine nucleotide-binding protein subunit alpha-11,Guanine nucleotide-binding protein G(Q) subunit alpha</fullName>
    </submittedName>
</protein>
<dbReference type="PRINTS" id="PR00318">
    <property type="entry name" value="GPROTEINA"/>
</dbReference>
<dbReference type="GO" id="GO:0031683">
    <property type="term" value="F:G-protein beta/gamma-subunit complex binding"/>
    <property type="evidence" value="ECO:0007669"/>
    <property type="project" value="InterPro"/>
</dbReference>
<feature type="region of interest" description="Disordered" evidence="7">
    <location>
        <begin position="186"/>
        <end position="212"/>
    </location>
</feature>
<evidence type="ECO:0000313" key="9">
    <source>
        <dbReference type="Proteomes" id="UP000507470"/>
    </source>
</evidence>
<dbReference type="EMBL" id="CACVKT020007510">
    <property type="protein sequence ID" value="CAC5408090.1"/>
    <property type="molecule type" value="Genomic_DNA"/>
</dbReference>
<feature type="binding site" evidence="6">
    <location>
        <begin position="135"/>
        <end position="138"/>
    </location>
    <ligand>
        <name>GTP</name>
        <dbReference type="ChEBI" id="CHEBI:37565"/>
    </ligand>
</feature>
<dbReference type="GO" id="GO:0005834">
    <property type="term" value="C:heterotrimeric G-protein complex"/>
    <property type="evidence" value="ECO:0007669"/>
    <property type="project" value="TreeGrafter"/>
</dbReference>
<evidence type="ECO:0000313" key="8">
    <source>
        <dbReference type="EMBL" id="CAC5408090.1"/>
    </source>
</evidence>
<dbReference type="SUPFAM" id="SSF47895">
    <property type="entry name" value="Transducin (alpha subunit), insertion domain"/>
    <property type="match status" value="1"/>
</dbReference>
<evidence type="ECO:0000256" key="6">
    <source>
        <dbReference type="PIRSR" id="PIRSR601019-1"/>
    </source>
</evidence>
<dbReference type="InterPro" id="IPR027417">
    <property type="entry name" value="P-loop_NTPase"/>
</dbReference>
<evidence type="ECO:0000256" key="3">
    <source>
        <dbReference type="ARBA" id="ARBA00022741"/>
    </source>
</evidence>
<dbReference type="InterPro" id="IPR011025">
    <property type="entry name" value="GproteinA_insert"/>
</dbReference>